<dbReference type="GO" id="GO:0005886">
    <property type="term" value="C:plasma membrane"/>
    <property type="evidence" value="ECO:0007669"/>
    <property type="project" value="UniProtKB-SubCell"/>
</dbReference>
<organism evidence="1 2">
    <name type="scientific">Aneurinibacillus soli</name>
    <dbReference type="NCBI Taxonomy" id="1500254"/>
    <lineage>
        <taxon>Bacteria</taxon>
        <taxon>Bacillati</taxon>
        <taxon>Bacillota</taxon>
        <taxon>Bacilli</taxon>
        <taxon>Bacillales</taxon>
        <taxon>Paenibacillaceae</taxon>
        <taxon>Aneurinibacillus group</taxon>
        <taxon>Aneurinibacillus</taxon>
    </lineage>
</organism>
<keyword evidence="2" id="KW-1185">Reference proteome</keyword>
<proteinExistence type="predicted"/>
<dbReference type="Proteomes" id="UP000217696">
    <property type="component" value="Chromosome"/>
</dbReference>
<evidence type="ECO:0000313" key="1">
    <source>
        <dbReference type="EMBL" id="BAU26811.1"/>
    </source>
</evidence>
<name>A0A0U4WDB6_9BACL</name>
<reference evidence="1 2" key="1">
    <citation type="submission" date="2015-12" db="EMBL/GenBank/DDBJ databases">
        <title>Genome sequence of Aneurinibacillus soli.</title>
        <authorList>
            <person name="Lee J.S."/>
            <person name="Lee K.C."/>
            <person name="Kim K.K."/>
            <person name="Lee B.W."/>
        </authorList>
    </citation>
    <scope>NUCLEOTIDE SEQUENCE [LARGE SCALE GENOMIC DNA]</scope>
    <source>
        <strain evidence="1 2">CB4</strain>
    </source>
</reference>
<dbReference type="AlphaFoldDB" id="A0A0U4WDB6"/>
<accession>A0A0U4WDB6</accession>
<evidence type="ECO:0000313" key="2">
    <source>
        <dbReference type="Proteomes" id="UP000217696"/>
    </source>
</evidence>
<sequence>MPAGGDASGFTRQAASQMNLMLQLAPLMSLTIASLSLASERNDGMTGLLRTYPLPPACYILGKFFGLFGAFLLTLLVGFGIAQLLGLFLLPGATISHTLPLLAMGIALCGICSAIGLWIGGRVQSRLGAVAASLLIWFVSVYVYSMVLLAVLPFAPTSAQQSVLAGALVLNPVEAVRIASVFWRGDGYIYGPAFYYWEQWFNSAAGIATATTIILLYIATPLHFATARIRRGRG</sequence>
<dbReference type="Pfam" id="PF12679">
    <property type="entry name" value="ABC2_membrane_2"/>
    <property type="match status" value="1"/>
</dbReference>
<gene>
    <name evidence="1" type="ORF">CB4_00980</name>
</gene>
<dbReference type="GO" id="GO:0140359">
    <property type="term" value="F:ABC-type transporter activity"/>
    <property type="evidence" value="ECO:0007669"/>
    <property type="project" value="InterPro"/>
</dbReference>
<protein>
    <submittedName>
        <fullName evidence="1">ABC-2 family transporter protein</fullName>
    </submittedName>
</protein>
<dbReference type="PANTHER" id="PTHR43471">
    <property type="entry name" value="ABC TRANSPORTER PERMEASE"/>
    <property type="match status" value="1"/>
</dbReference>
<dbReference type="KEGG" id="asoc:CB4_00980"/>
<dbReference type="PANTHER" id="PTHR43471:SF1">
    <property type="entry name" value="ABC TRANSPORTER PERMEASE PROTEIN NOSY-RELATED"/>
    <property type="match status" value="1"/>
</dbReference>
<dbReference type="EMBL" id="AP017312">
    <property type="protein sequence ID" value="BAU26811.1"/>
    <property type="molecule type" value="Genomic_DNA"/>
</dbReference>